<dbReference type="Proteomes" id="UP001163603">
    <property type="component" value="Chromosome 3"/>
</dbReference>
<comment type="caution">
    <text evidence="1">The sequence shown here is derived from an EMBL/GenBank/DDBJ whole genome shotgun (WGS) entry which is preliminary data.</text>
</comment>
<sequence>MARSNPVLLAVFFALICMFAPSIEARKLLNMEKREVVPSMKDSLVLGALPEGHAMDSDEHERLFVRHLTEIDRILQSVPSPGAGH</sequence>
<reference evidence="2" key="1">
    <citation type="journal article" date="2023" name="G3 (Bethesda)">
        <title>Genome assembly and association tests identify interacting loci associated with vigor, precocity, and sex in interspecific pistachio rootstocks.</title>
        <authorList>
            <person name="Palmer W."/>
            <person name="Jacygrad E."/>
            <person name="Sagayaradj S."/>
            <person name="Cavanaugh K."/>
            <person name="Han R."/>
            <person name="Bertier L."/>
            <person name="Beede B."/>
            <person name="Kafkas S."/>
            <person name="Golino D."/>
            <person name="Preece J."/>
            <person name="Michelmore R."/>
        </authorList>
    </citation>
    <scope>NUCLEOTIDE SEQUENCE [LARGE SCALE GENOMIC DNA]</scope>
</reference>
<protein>
    <submittedName>
        <fullName evidence="1">Uncharacterized protein</fullName>
    </submittedName>
</protein>
<evidence type="ECO:0000313" key="1">
    <source>
        <dbReference type="EMBL" id="KAJ0044817.1"/>
    </source>
</evidence>
<keyword evidence="2" id="KW-1185">Reference proteome</keyword>
<organism evidence="1 2">
    <name type="scientific">Pistacia integerrima</name>
    <dbReference type="NCBI Taxonomy" id="434235"/>
    <lineage>
        <taxon>Eukaryota</taxon>
        <taxon>Viridiplantae</taxon>
        <taxon>Streptophyta</taxon>
        <taxon>Embryophyta</taxon>
        <taxon>Tracheophyta</taxon>
        <taxon>Spermatophyta</taxon>
        <taxon>Magnoliopsida</taxon>
        <taxon>eudicotyledons</taxon>
        <taxon>Gunneridae</taxon>
        <taxon>Pentapetalae</taxon>
        <taxon>rosids</taxon>
        <taxon>malvids</taxon>
        <taxon>Sapindales</taxon>
        <taxon>Anacardiaceae</taxon>
        <taxon>Pistacia</taxon>
    </lineage>
</organism>
<dbReference type="EMBL" id="CM047738">
    <property type="protein sequence ID" value="KAJ0044817.1"/>
    <property type="molecule type" value="Genomic_DNA"/>
</dbReference>
<evidence type="ECO:0000313" key="2">
    <source>
        <dbReference type="Proteomes" id="UP001163603"/>
    </source>
</evidence>
<gene>
    <name evidence="1" type="ORF">Pint_04769</name>
</gene>
<name>A0ACC0Z3H3_9ROSI</name>
<accession>A0ACC0Z3H3</accession>
<proteinExistence type="predicted"/>